<organism evidence="10 11">
    <name type="scientific">Dongia sedimenti</name>
    <dbReference type="NCBI Taxonomy" id="3064282"/>
    <lineage>
        <taxon>Bacteria</taxon>
        <taxon>Pseudomonadati</taxon>
        <taxon>Pseudomonadota</taxon>
        <taxon>Alphaproteobacteria</taxon>
        <taxon>Rhodospirillales</taxon>
        <taxon>Dongiaceae</taxon>
        <taxon>Dongia</taxon>
    </lineage>
</organism>
<dbReference type="CDD" id="cd03215">
    <property type="entry name" value="ABC_Carb_Monos_II"/>
    <property type="match status" value="1"/>
</dbReference>
<evidence type="ECO:0000256" key="8">
    <source>
        <dbReference type="ARBA" id="ARBA00023136"/>
    </source>
</evidence>
<evidence type="ECO:0000256" key="3">
    <source>
        <dbReference type="ARBA" id="ARBA00022597"/>
    </source>
</evidence>
<evidence type="ECO:0000256" key="4">
    <source>
        <dbReference type="ARBA" id="ARBA00022737"/>
    </source>
</evidence>
<protein>
    <submittedName>
        <fullName evidence="10">Sugar ABC transporter ATP-binding protein</fullName>
    </submittedName>
</protein>
<accession>A0ABU0YQ14</accession>
<evidence type="ECO:0000313" key="11">
    <source>
        <dbReference type="Proteomes" id="UP001230156"/>
    </source>
</evidence>
<dbReference type="Pfam" id="PF00005">
    <property type="entry name" value="ABC_tran"/>
    <property type="match status" value="2"/>
</dbReference>
<dbReference type="SUPFAM" id="SSF52540">
    <property type="entry name" value="P-loop containing nucleoside triphosphate hydrolases"/>
    <property type="match status" value="2"/>
</dbReference>
<keyword evidence="5" id="KW-0547">Nucleotide-binding</keyword>
<dbReference type="GO" id="GO:0005524">
    <property type="term" value="F:ATP binding"/>
    <property type="evidence" value="ECO:0007669"/>
    <property type="project" value="UniProtKB-KW"/>
</dbReference>
<keyword evidence="6 10" id="KW-0067">ATP-binding</keyword>
<keyword evidence="11" id="KW-1185">Reference proteome</keyword>
<dbReference type="RefSeq" id="WP_379958252.1">
    <property type="nucleotide sequence ID" value="NZ_JAUYVI010000006.1"/>
</dbReference>
<dbReference type="PANTHER" id="PTHR43790">
    <property type="entry name" value="CARBOHYDRATE TRANSPORT ATP-BINDING PROTEIN MG119-RELATED"/>
    <property type="match status" value="1"/>
</dbReference>
<reference evidence="11" key="1">
    <citation type="submission" date="2023-08" db="EMBL/GenBank/DDBJ databases">
        <title>Rhodospirillaceae gen. nov., a novel taxon isolated from the Yangtze River Yuezi River estuary sludge.</title>
        <authorList>
            <person name="Ruan L."/>
        </authorList>
    </citation>
    <scope>NUCLEOTIDE SEQUENCE [LARGE SCALE GENOMIC DNA]</scope>
    <source>
        <strain evidence="11">R-7</strain>
    </source>
</reference>
<evidence type="ECO:0000256" key="1">
    <source>
        <dbReference type="ARBA" id="ARBA00022448"/>
    </source>
</evidence>
<dbReference type="EMBL" id="JAUYVI010000006">
    <property type="protein sequence ID" value="MDQ7249820.1"/>
    <property type="molecule type" value="Genomic_DNA"/>
</dbReference>
<keyword evidence="7" id="KW-1278">Translocase</keyword>
<evidence type="ECO:0000256" key="6">
    <source>
        <dbReference type="ARBA" id="ARBA00022840"/>
    </source>
</evidence>
<keyword evidence="2" id="KW-1003">Cell membrane</keyword>
<dbReference type="CDD" id="cd03216">
    <property type="entry name" value="ABC_Carb_Monos_I"/>
    <property type="match status" value="1"/>
</dbReference>
<evidence type="ECO:0000256" key="7">
    <source>
        <dbReference type="ARBA" id="ARBA00022967"/>
    </source>
</evidence>
<evidence type="ECO:0000256" key="5">
    <source>
        <dbReference type="ARBA" id="ARBA00022741"/>
    </source>
</evidence>
<dbReference type="PROSITE" id="PS00211">
    <property type="entry name" value="ABC_TRANSPORTER_1"/>
    <property type="match status" value="2"/>
</dbReference>
<dbReference type="Gene3D" id="3.40.50.300">
    <property type="entry name" value="P-loop containing nucleotide triphosphate hydrolases"/>
    <property type="match status" value="2"/>
</dbReference>
<dbReference type="SMART" id="SM00382">
    <property type="entry name" value="AAA"/>
    <property type="match status" value="2"/>
</dbReference>
<feature type="domain" description="ABC transporter" evidence="9">
    <location>
        <begin position="6"/>
        <end position="241"/>
    </location>
</feature>
<dbReference type="InterPro" id="IPR017871">
    <property type="entry name" value="ABC_transporter-like_CS"/>
</dbReference>
<dbReference type="Proteomes" id="UP001230156">
    <property type="component" value="Unassembled WGS sequence"/>
</dbReference>
<evidence type="ECO:0000313" key="10">
    <source>
        <dbReference type="EMBL" id="MDQ7249820.1"/>
    </source>
</evidence>
<dbReference type="InterPro" id="IPR027417">
    <property type="entry name" value="P-loop_NTPase"/>
</dbReference>
<comment type="caution">
    <text evidence="10">The sequence shown here is derived from an EMBL/GenBank/DDBJ whole genome shotgun (WGS) entry which is preliminary data.</text>
</comment>
<evidence type="ECO:0000259" key="9">
    <source>
        <dbReference type="PROSITE" id="PS50893"/>
    </source>
</evidence>
<gene>
    <name evidence="10" type="ORF">Q8A70_19180</name>
</gene>
<proteinExistence type="predicted"/>
<dbReference type="InterPro" id="IPR050107">
    <property type="entry name" value="ABC_carbohydrate_import_ATPase"/>
</dbReference>
<dbReference type="InterPro" id="IPR003439">
    <property type="entry name" value="ABC_transporter-like_ATP-bd"/>
</dbReference>
<name>A0ABU0YQ14_9PROT</name>
<dbReference type="PANTHER" id="PTHR43790:SF3">
    <property type="entry name" value="D-ALLOSE IMPORT ATP-BINDING PROTEIN ALSA-RELATED"/>
    <property type="match status" value="1"/>
</dbReference>
<keyword evidence="1" id="KW-0813">Transport</keyword>
<dbReference type="InterPro" id="IPR003593">
    <property type="entry name" value="AAA+_ATPase"/>
</dbReference>
<keyword evidence="8" id="KW-0472">Membrane</keyword>
<sequence length="518" mass="56408">MTEPLLRMEYIIKRFPGVLALDDVSLEILPGETHGLLGENGAGKSTLLKILSGAYAPDAGTITLGGTPLRFKNPIDAQKHGIITIYQEFNLIPTMTVAENMFLCREPGSNGFVSWSKMRDETAKVLQHLNLSFDPMTPVSDLSVGEQQMVEIARALSRDSRIIVMDEPTAALTEREVEHLFRIIADLKARGLSIIYVTHRLNEVEQICDRVTVLRDGKRVGGGKVGELKVDDFVKMMVGRSSSQLFTRLGGDRSTGPVVMTVKNISRDRDPTNPHATLLKDVSLEVRAGEILGLAGLMGAGRTELARAIFGADPFGHGTVEIDGKPLHLRSPADAIRHGIGLVPEDRKQQALFLDLAIRHNLAISNLKALSFGRWFVSDKAETALVERFRKALDIRMASPDDPISGLSGGNQQKVVLARWLALKPKVLIVDEPTRGIDIAAKAEVHQQLDLMARAGIAIIAISSELPEVMAISDRIITMREGRVTGTMPGARATEESLMHLMAIEQPSSTPIASAGPQ</sequence>
<keyword evidence="3" id="KW-0762">Sugar transport</keyword>
<evidence type="ECO:0000256" key="2">
    <source>
        <dbReference type="ARBA" id="ARBA00022475"/>
    </source>
</evidence>
<keyword evidence="4" id="KW-0677">Repeat</keyword>
<dbReference type="PROSITE" id="PS50893">
    <property type="entry name" value="ABC_TRANSPORTER_2"/>
    <property type="match status" value="2"/>
</dbReference>
<feature type="domain" description="ABC transporter" evidence="9">
    <location>
        <begin position="260"/>
        <end position="506"/>
    </location>
</feature>